<proteinExistence type="predicted"/>
<dbReference type="Proteomes" id="UP000682928">
    <property type="component" value="Chromosome"/>
</dbReference>
<dbReference type="AlphaFoldDB" id="A0AA86IS18"/>
<gene>
    <name evidence="1" type="ORF">ENKO_18790</name>
</gene>
<reference evidence="1" key="1">
    <citation type="submission" date="2021-04" db="EMBL/GenBank/DDBJ databases">
        <title>Difference and commonality of drug resistance evolution in various bacteria. and drug sensitivity profiles.</title>
        <authorList>
            <person name="Maeda T."/>
            <person name="Shibai A."/>
            <person name="Kawada K."/>
            <person name="Kotani H."/>
            <person name="Tarusawa Y."/>
            <person name="Tanabe K."/>
            <person name="Furusawa C."/>
        </authorList>
    </citation>
    <scope>NUCLEOTIDE SEQUENCE</scope>
    <source>
        <strain evidence="1">JCM 8580</strain>
    </source>
</reference>
<dbReference type="EMBL" id="AP024590">
    <property type="protein sequence ID" value="BCU55285.1"/>
    <property type="molecule type" value="Genomic_DNA"/>
</dbReference>
<accession>A0AA86IS18</accession>
<sequence length="165" mass="18496">MGYIKSPVLLTYKARYVLYALFFRGALQSGDIPSKAGANELREAGLARTQHTGTSFGGEDYFTYLTPEGQHYAIQNLVETRFGEAKSHHPGKTMIANLQGMQEVIANRLDKIKELFEETSDLSVEGRKVVIVLLDRYVAISGKYTPEEISDAIERIRENRRASHG</sequence>
<organism evidence="1 2">
    <name type="scientific">Enterobacter kobei</name>
    <dbReference type="NCBI Taxonomy" id="208224"/>
    <lineage>
        <taxon>Bacteria</taxon>
        <taxon>Pseudomonadati</taxon>
        <taxon>Pseudomonadota</taxon>
        <taxon>Gammaproteobacteria</taxon>
        <taxon>Enterobacterales</taxon>
        <taxon>Enterobacteriaceae</taxon>
        <taxon>Enterobacter</taxon>
        <taxon>Enterobacter cloacae complex</taxon>
    </lineage>
</organism>
<evidence type="ECO:0000313" key="1">
    <source>
        <dbReference type="EMBL" id="BCU55285.1"/>
    </source>
</evidence>
<evidence type="ECO:0000313" key="2">
    <source>
        <dbReference type="Proteomes" id="UP000682928"/>
    </source>
</evidence>
<name>A0AA86IS18_9ENTR</name>
<protein>
    <submittedName>
        <fullName evidence="1">Uncharacterized protein</fullName>
    </submittedName>
</protein>
<dbReference type="RefSeq" id="WP_088218818.1">
    <property type="nucleotide sequence ID" value="NZ_AP024590.1"/>
</dbReference>